<dbReference type="SUPFAM" id="SSF52540">
    <property type="entry name" value="P-loop containing nucleoside triphosphate hydrolases"/>
    <property type="match status" value="1"/>
</dbReference>
<keyword evidence="4" id="KW-0067">ATP-binding</keyword>
<dbReference type="PANTHER" id="PTHR43335:SF2">
    <property type="entry name" value="ABC TRANSPORTER, ATP-BINDING PROTEIN"/>
    <property type="match status" value="1"/>
</dbReference>
<evidence type="ECO:0000313" key="7">
    <source>
        <dbReference type="Proteomes" id="UP000184016"/>
    </source>
</evidence>
<dbReference type="RefSeq" id="WP_072875173.1">
    <property type="nucleotide sequence ID" value="NZ_FRAF01000030.1"/>
</dbReference>
<dbReference type="InterPro" id="IPR003593">
    <property type="entry name" value="AAA+_ATPase"/>
</dbReference>
<protein>
    <submittedName>
        <fullName evidence="6">ABC-type multidrug transport system, ATPase component</fullName>
    </submittedName>
</protein>
<proteinExistence type="inferred from homology"/>
<evidence type="ECO:0000313" key="6">
    <source>
        <dbReference type="EMBL" id="SHK98856.1"/>
    </source>
</evidence>
<gene>
    <name evidence="6" type="ORF">SAMN05443507_13031</name>
</gene>
<comment type="similarity">
    <text evidence="1">Belongs to the ABC transporter superfamily.</text>
</comment>
<dbReference type="InterPro" id="IPR017871">
    <property type="entry name" value="ABC_transporter-like_CS"/>
</dbReference>
<dbReference type="PROSITE" id="PS50893">
    <property type="entry name" value="ABC_TRANSPORTER_2"/>
    <property type="match status" value="1"/>
</dbReference>
<dbReference type="InterPro" id="IPR027417">
    <property type="entry name" value="P-loop_NTPase"/>
</dbReference>
<dbReference type="SMART" id="SM00382">
    <property type="entry name" value="AAA"/>
    <property type="match status" value="1"/>
</dbReference>
<keyword evidence="3" id="KW-0547">Nucleotide-binding</keyword>
<dbReference type="GO" id="GO:0005524">
    <property type="term" value="F:ATP binding"/>
    <property type="evidence" value="ECO:0007669"/>
    <property type="project" value="UniProtKB-KW"/>
</dbReference>
<evidence type="ECO:0000256" key="3">
    <source>
        <dbReference type="ARBA" id="ARBA00022741"/>
    </source>
</evidence>
<feature type="domain" description="ABC transporter" evidence="5">
    <location>
        <begin position="3"/>
        <end position="231"/>
    </location>
</feature>
<evidence type="ECO:0000259" key="5">
    <source>
        <dbReference type="PROSITE" id="PS50893"/>
    </source>
</evidence>
<accession>A0A1M6WYU3</accession>
<dbReference type="Gene3D" id="3.40.50.300">
    <property type="entry name" value="P-loop containing nucleotide triphosphate hydrolases"/>
    <property type="match status" value="1"/>
</dbReference>
<dbReference type="PANTHER" id="PTHR43335">
    <property type="entry name" value="ABC TRANSPORTER, ATP-BINDING PROTEIN"/>
    <property type="match status" value="1"/>
</dbReference>
<organism evidence="6 7">
    <name type="scientific">Alicyclobacillus tolerans</name>
    <dbReference type="NCBI Taxonomy" id="90970"/>
    <lineage>
        <taxon>Bacteria</taxon>
        <taxon>Bacillati</taxon>
        <taxon>Bacillota</taxon>
        <taxon>Bacilli</taxon>
        <taxon>Bacillales</taxon>
        <taxon>Alicyclobacillaceae</taxon>
        <taxon>Alicyclobacillus</taxon>
    </lineage>
</organism>
<dbReference type="AlphaFoldDB" id="A0A1M6WYU3"/>
<dbReference type="STRING" id="1830138.SAMN05443507_13031"/>
<dbReference type="Proteomes" id="UP000184016">
    <property type="component" value="Unassembled WGS sequence"/>
</dbReference>
<evidence type="ECO:0000256" key="1">
    <source>
        <dbReference type="ARBA" id="ARBA00005417"/>
    </source>
</evidence>
<keyword evidence="2" id="KW-0813">Transport</keyword>
<dbReference type="OrthoDB" id="2290519at2"/>
<dbReference type="Pfam" id="PF00005">
    <property type="entry name" value="ABC_tran"/>
    <property type="match status" value="1"/>
</dbReference>
<dbReference type="InterPro" id="IPR003439">
    <property type="entry name" value="ABC_transporter-like_ATP-bd"/>
</dbReference>
<evidence type="ECO:0000256" key="4">
    <source>
        <dbReference type="ARBA" id="ARBA00022840"/>
    </source>
</evidence>
<dbReference type="EMBL" id="FRAF01000030">
    <property type="protein sequence ID" value="SHK98856.1"/>
    <property type="molecule type" value="Genomic_DNA"/>
</dbReference>
<evidence type="ECO:0000256" key="2">
    <source>
        <dbReference type="ARBA" id="ARBA00022448"/>
    </source>
</evidence>
<name>A0A1M6WYU3_9BACL</name>
<reference evidence="7" key="1">
    <citation type="submission" date="2016-11" db="EMBL/GenBank/DDBJ databases">
        <authorList>
            <person name="Varghese N."/>
            <person name="Submissions S."/>
        </authorList>
    </citation>
    <scope>NUCLEOTIDE SEQUENCE [LARGE SCALE GENOMIC DNA]</scope>
    <source>
        <strain evidence="7">USBA-503</strain>
    </source>
</reference>
<dbReference type="GO" id="GO:0016887">
    <property type="term" value="F:ATP hydrolysis activity"/>
    <property type="evidence" value="ECO:0007669"/>
    <property type="project" value="InterPro"/>
</dbReference>
<dbReference type="PROSITE" id="PS00211">
    <property type="entry name" value="ABC_TRANSPORTER_1"/>
    <property type="match status" value="1"/>
</dbReference>
<sequence>MKLQIENISKSYRGKDALKNFNVELSEGVHALLGPNGAGKSTLMRIIAGILRPSAGRVLVDGEDITSMGEDYRDILGYLPQSFGLYKRFTAERFLMYIAALKGLDKSSAERKVSEMLQLVNLDDVRRVKVGKFSGGMKQRLGIAQALLNDPKILIVDEPTAGLDPKERIRFRNLLSDFSTNRIVLLSTHIISDVEFVAQDILIMKNGQLVNRNTPEGFLREIERKVWSLTCTEREVSTIQQQFQVGSVTRTRDGVSLRIVSDQQPLPNAETITPTLEDLYLYYFGEEATSDEATVTNAV</sequence>
<dbReference type="CDD" id="cd03264">
    <property type="entry name" value="ABC_drug_resistance_like"/>
    <property type="match status" value="1"/>
</dbReference>
<keyword evidence="7" id="KW-1185">Reference proteome</keyword>